<comment type="caution">
    <text evidence="1">The sequence shown here is derived from an EMBL/GenBank/DDBJ whole genome shotgun (WGS) entry which is preliminary data.</text>
</comment>
<reference evidence="1 2" key="2">
    <citation type="submission" date="2017-08" db="EMBL/GenBank/DDBJ databases">
        <title>WGS of novel Burkholderia cepaca complex species.</title>
        <authorList>
            <person name="Lipuma J."/>
            <person name="Spilker T."/>
        </authorList>
    </citation>
    <scope>NUCLEOTIDE SEQUENCE [LARGE SCALE GENOMIC DNA]</scope>
    <source>
        <strain evidence="1 2">AU17325</strain>
    </source>
</reference>
<reference evidence="2" key="1">
    <citation type="submission" date="2017-06" db="EMBL/GenBank/DDBJ databases">
        <authorList>
            <person name="LiPuma J."/>
            <person name="Spilker T."/>
        </authorList>
    </citation>
    <scope>NUCLEOTIDE SEQUENCE [LARGE SCALE GENOMIC DNA]</scope>
    <source>
        <strain evidence="2">AU17325</strain>
    </source>
</reference>
<gene>
    <name evidence="1" type="ORF">CFB84_39565</name>
</gene>
<evidence type="ECO:0000313" key="1">
    <source>
        <dbReference type="EMBL" id="OXI33307.1"/>
    </source>
</evidence>
<dbReference type="Proteomes" id="UP000214600">
    <property type="component" value="Unassembled WGS sequence"/>
</dbReference>
<protein>
    <submittedName>
        <fullName evidence="1">Uncharacterized protein</fullName>
    </submittedName>
</protein>
<sequence>MVRDAIEVAVARADWSEVVRAAETRSAFLMTLAPDQPNEVHTAIGAMRVLMDDRGNCRPMDNGRVTRRYERVAG</sequence>
<evidence type="ECO:0000313" key="2">
    <source>
        <dbReference type="Proteomes" id="UP000214600"/>
    </source>
</evidence>
<dbReference type="AlphaFoldDB" id="A0A228HT56"/>
<dbReference type="EMBL" id="NKFA01000037">
    <property type="protein sequence ID" value="OXI33307.1"/>
    <property type="molecule type" value="Genomic_DNA"/>
</dbReference>
<organism evidence="1 2">
    <name type="scientific">Burkholderia aenigmatica</name>
    <dbReference type="NCBI Taxonomy" id="2015348"/>
    <lineage>
        <taxon>Bacteria</taxon>
        <taxon>Pseudomonadati</taxon>
        <taxon>Pseudomonadota</taxon>
        <taxon>Betaproteobacteria</taxon>
        <taxon>Burkholderiales</taxon>
        <taxon>Burkholderiaceae</taxon>
        <taxon>Burkholderia</taxon>
        <taxon>Burkholderia cepacia complex</taxon>
    </lineage>
</organism>
<proteinExistence type="predicted"/>
<name>A0A228HT56_9BURK</name>
<accession>A0A228HT56</accession>